<dbReference type="PROSITE" id="PS50090">
    <property type="entry name" value="MYB_LIKE"/>
    <property type="match status" value="2"/>
</dbReference>
<dbReference type="Gene3D" id="4.10.60.10">
    <property type="entry name" value="Zinc finger, CCHC-type"/>
    <property type="match status" value="1"/>
</dbReference>
<feature type="compositionally biased region" description="Polar residues" evidence="8">
    <location>
        <begin position="576"/>
        <end position="615"/>
    </location>
</feature>
<keyword evidence="7" id="KW-0863">Zinc-finger</keyword>
<dbReference type="SMART" id="SM00717">
    <property type="entry name" value="SANT"/>
    <property type="match status" value="2"/>
</dbReference>
<accession>A0A8J5FBU5</accession>
<comment type="subcellular location">
    <subcellularLocation>
        <location evidence="1">Nucleus</location>
    </subcellularLocation>
</comment>
<dbReference type="Pfam" id="PF00249">
    <property type="entry name" value="Myb_DNA-binding"/>
    <property type="match status" value="2"/>
</dbReference>
<feature type="region of interest" description="Disordered" evidence="8">
    <location>
        <begin position="66"/>
        <end position="124"/>
    </location>
</feature>
<dbReference type="Proteomes" id="UP000734854">
    <property type="component" value="Unassembled WGS sequence"/>
</dbReference>
<dbReference type="CDD" id="cd00167">
    <property type="entry name" value="SANT"/>
    <property type="match status" value="2"/>
</dbReference>
<dbReference type="AlphaFoldDB" id="A0A8J5FBU5"/>
<evidence type="ECO:0000256" key="8">
    <source>
        <dbReference type="SAM" id="MobiDB-lite"/>
    </source>
</evidence>
<feature type="domain" description="Myb-like" evidence="9">
    <location>
        <begin position="326"/>
        <end position="368"/>
    </location>
</feature>
<feature type="region of interest" description="Disordered" evidence="8">
    <location>
        <begin position="384"/>
        <end position="410"/>
    </location>
</feature>
<keyword evidence="4" id="KW-0238">DNA-binding</keyword>
<comment type="caution">
    <text evidence="12">The sequence shown here is derived from an EMBL/GenBank/DDBJ whole genome shotgun (WGS) entry which is preliminary data.</text>
</comment>
<protein>
    <submittedName>
        <fullName evidence="12">Uncharacterized protein</fullName>
    </submittedName>
</protein>
<evidence type="ECO:0000259" key="9">
    <source>
        <dbReference type="PROSITE" id="PS50090"/>
    </source>
</evidence>
<evidence type="ECO:0000313" key="13">
    <source>
        <dbReference type="Proteomes" id="UP000734854"/>
    </source>
</evidence>
<dbReference type="InterPro" id="IPR036875">
    <property type="entry name" value="Znf_CCHC_sf"/>
</dbReference>
<dbReference type="GO" id="GO:0003677">
    <property type="term" value="F:DNA binding"/>
    <property type="evidence" value="ECO:0007669"/>
    <property type="project" value="UniProtKB-KW"/>
</dbReference>
<dbReference type="GO" id="GO:0005634">
    <property type="term" value="C:nucleus"/>
    <property type="evidence" value="ECO:0007669"/>
    <property type="project" value="UniProtKB-SubCell"/>
</dbReference>
<keyword evidence="6" id="KW-0539">Nucleus</keyword>
<dbReference type="Gene3D" id="1.10.10.60">
    <property type="entry name" value="Homeodomain-like"/>
    <property type="match status" value="2"/>
</dbReference>
<feature type="domain" description="Myb-like" evidence="9">
    <location>
        <begin position="263"/>
        <end position="315"/>
    </location>
</feature>
<evidence type="ECO:0000256" key="2">
    <source>
        <dbReference type="ARBA" id="ARBA00022737"/>
    </source>
</evidence>
<dbReference type="InterPro" id="IPR001005">
    <property type="entry name" value="SANT/Myb"/>
</dbReference>
<dbReference type="InterPro" id="IPR009057">
    <property type="entry name" value="Homeodomain-like_sf"/>
</dbReference>
<feature type="region of interest" description="Disordered" evidence="8">
    <location>
        <begin position="574"/>
        <end position="630"/>
    </location>
</feature>
<dbReference type="EMBL" id="JACMSC010000016">
    <property type="protein sequence ID" value="KAG6483838.1"/>
    <property type="molecule type" value="Genomic_DNA"/>
</dbReference>
<sequence>MSVAKYIKKFDRGCHFTPLIADNPAEKLQHFLDGLSPAIRRDVVMSDPADYAIALRKAFRSEQTQRDLQAEAQRKRSFYSQSQWQTQVKRQFTGPQRSQGTAKPTVKPSGSGKPQGQQASKPAMQLEKPTCQTCGRQHAGKCLLGAGVCYKCKQSGHLSFDCPQLRRPATGRVYVMQIEEADLDTIAEKACEKALTCIFEVTKGAFMTTQLNRYKYSSKGASLFLEDKQCNIPPSMDPEGRVHSAQGLRTSPAEGGTEGARPQKTRKRRSWTAEEDAVLAAHVQAHGVGKWDAVPQSTGLARTGQSCRFRWLNRLRPGLKDDGIAFSRDEEIHLCRLHAALGNKWSRIAAEMEGRSENEVMHYWFCYVSRRQRAGLNVYPPEVQQAADGQPSLHQPQPKRHKNQTSSLPPPYLHPVGYPNYPVVPTHLPQPLGAVYPVTMAIAPPPTTPLPPLPVMAEASPTTQFWEQVLSLSNQNVVQGMQPHPLALPLGNTTEFNDNDQGLASLLPHSNQNVEQEMQPQPPALPSENATEINEEDQLLPSLLPQSNQNVEQGSQPQPPALPIETATEFKKEGQPLTSLPPMSNQNVELGRQSQPPALPTENTTEFNEEGQPSTSLPPFPDQNVEQERQPQSLALPLENATELNEEGQPLSSLSPLWDQNVEQGMQPQLPALSFGYAPKFFDEFWGFY</sequence>
<feature type="region of interest" description="Disordered" evidence="8">
    <location>
        <begin position="236"/>
        <end position="271"/>
    </location>
</feature>
<keyword evidence="7" id="KW-0862">Zinc</keyword>
<dbReference type="PROSITE" id="PS50158">
    <property type="entry name" value="ZF_CCHC"/>
    <property type="match status" value="1"/>
</dbReference>
<dbReference type="InterPro" id="IPR017930">
    <property type="entry name" value="Myb_dom"/>
</dbReference>
<feature type="domain" description="CCHC-type" evidence="10">
    <location>
        <begin position="149"/>
        <end position="164"/>
    </location>
</feature>
<dbReference type="SUPFAM" id="SSF57756">
    <property type="entry name" value="Retrovirus zinc finger-like domains"/>
    <property type="match status" value="1"/>
</dbReference>
<keyword evidence="3" id="KW-0805">Transcription regulation</keyword>
<evidence type="ECO:0000256" key="5">
    <source>
        <dbReference type="ARBA" id="ARBA00023163"/>
    </source>
</evidence>
<name>A0A8J5FBU5_ZINOF</name>
<gene>
    <name evidence="12" type="ORF">ZIOFF_060538</name>
</gene>
<evidence type="ECO:0000313" key="12">
    <source>
        <dbReference type="EMBL" id="KAG6483838.1"/>
    </source>
</evidence>
<evidence type="ECO:0000256" key="4">
    <source>
        <dbReference type="ARBA" id="ARBA00023125"/>
    </source>
</evidence>
<dbReference type="PANTHER" id="PTHR47995:SF18">
    <property type="entry name" value="TRANSCRIPTION FACTOR MYB65"/>
    <property type="match status" value="1"/>
</dbReference>
<keyword evidence="5" id="KW-0804">Transcription</keyword>
<evidence type="ECO:0000256" key="1">
    <source>
        <dbReference type="ARBA" id="ARBA00004123"/>
    </source>
</evidence>
<evidence type="ECO:0000256" key="7">
    <source>
        <dbReference type="PROSITE-ProRule" id="PRU00047"/>
    </source>
</evidence>
<keyword evidence="2" id="KW-0677">Repeat</keyword>
<dbReference type="Pfam" id="PF00098">
    <property type="entry name" value="zf-CCHC"/>
    <property type="match status" value="1"/>
</dbReference>
<dbReference type="SMART" id="SM00343">
    <property type="entry name" value="ZnF_C2HC"/>
    <property type="match status" value="1"/>
</dbReference>
<feature type="compositionally biased region" description="Polar residues" evidence="8">
    <location>
        <begin position="78"/>
        <end position="102"/>
    </location>
</feature>
<dbReference type="SUPFAM" id="SSF46689">
    <property type="entry name" value="Homeodomain-like"/>
    <property type="match status" value="1"/>
</dbReference>
<evidence type="ECO:0000259" key="11">
    <source>
        <dbReference type="PROSITE" id="PS51294"/>
    </source>
</evidence>
<dbReference type="InterPro" id="IPR001878">
    <property type="entry name" value="Znf_CCHC"/>
</dbReference>
<evidence type="ECO:0000256" key="3">
    <source>
        <dbReference type="ARBA" id="ARBA00023015"/>
    </source>
</evidence>
<evidence type="ECO:0000259" key="10">
    <source>
        <dbReference type="PROSITE" id="PS50158"/>
    </source>
</evidence>
<proteinExistence type="predicted"/>
<dbReference type="GO" id="GO:0008270">
    <property type="term" value="F:zinc ion binding"/>
    <property type="evidence" value="ECO:0007669"/>
    <property type="project" value="UniProtKB-KW"/>
</dbReference>
<reference evidence="12 13" key="1">
    <citation type="submission" date="2020-08" db="EMBL/GenBank/DDBJ databases">
        <title>Plant Genome Project.</title>
        <authorList>
            <person name="Zhang R.-G."/>
        </authorList>
    </citation>
    <scope>NUCLEOTIDE SEQUENCE [LARGE SCALE GENOMIC DNA]</scope>
    <source>
        <tissue evidence="12">Rhizome</tissue>
    </source>
</reference>
<keyword evidence="13" id="KW-1185">Reference proteome</keyword>
<evidence type="ECO:0000256" key="6">
    <source>
        <dbReference type="ARBA" id="ARBA00023242"/>
    </source>
</evidence>
<dbReference type="PANTHER" id="PTHR47995">
    <property type="entry name" value="TRANSCRIPTION FACTOR MYB33-RELATED"/>
    <property type="match status" value="1"/>
</dbReference>
<dbReference type="PROSITE" id="PS51294">
    <property type="entry name" value="HTH_MYB"/>
    <property type="match status" value="2"/>
</dbReference>
<feature type="domain" description="HTH myb-type" evidence="11">
    <location>
        <begin position="263"/>
        <end position="319"/>
    </location>
</feature>
<keyword evidence="7" id="KW-0479">Metal-binding</keyword>
<organism evidence="12 13">
    <name type="scientific">Zingiber officinale</name>
    <name type="common">Ginger</name>
    <name type="synonym">Amomum zingiber</name>
    <dbReference type="NCBI Taxonomy" id="94328"/>
    <lineage>
        <taxon>Eukaryota</taxon>
        <taxon>Viridiplantae</taxon>
        <taxon>Streptophyta</taxon>
        <taxon>Embryophyta</taxon>
        <taxon>Tracheophyta</taxon>
        <taxon>Spermatophyta</taxon>
        <taxon>Magnoliopsida</taxon>
        <taxon>Liliopsida</taxon>
        <taxon>Zingiberales</taxon>
        <taxon>Zingiberaceae</taxon>
        <taxon>Zingiber</taxon>
    </lineage>
</organism>
<feature type="domain" description="HTH myb-type" evidence="11">
    <location>
        <begin position="325"/>
        <end position="372"/>
    </location>
</feature>